<dbReference type="OrthoDB" id="3332121at2759"/>
<feature type="compositionally biased region" description="Basic residues" evidence="1">
    <location>
        <begin position="374"/>
        <end position="386"/>
    </location>
</feature>
<evidence type="ECO:0000313" key="2">
    <source>
        <dbReference type="EMBL" id="KZP03771.1"/>
    </source>
</evidence>
<feature type="compositionally biased region" description="Pro residues" evidence="1">
    <location>
        <begin position="498"/>
        <end position="507"/>
    </location>
</feature>
<sequence>MSNPPARKIICGCSVNSGPPCHQRVAAACSNEMCHTHCKASSSHCNVHNKIAELHIRPQDVILPMPPPTEEQIRAREERNRAASLSPSLVPPTAPLLNVTPLSHSLPVSTQAEPLVSTHAAPPVSTQAEPPVGTQAETSGDRAEQRAASMNHTCAGASNASGGPSNRAGPTINPRCTTQMSPAWLVQSRERDTALETRSNDAAEQKKRALIVQRQFILEFFDHVCSLILAPLPISKTDDIGQKKSVEIIAIQNISDADYPAYNAGMHFPLLTGVPHSELEILHVVSRTWMTVGADHIIMLSHGLHIFVRRRGAKCIGFDDRYRMFVNPPTFANIRSNLPRDRKFIRIKDKERKVIADSDSEIEASSPHPATPKPSRRRLGKTRSVKRPLPDSDVLSISDDTSPYSHSSVHAKKKTRIMTSAECLGRRVEQAALSDLDSHWLGSSPSKTVKIEKTQDLDNIILNDCGTGQGDVPAGPISIPSSPIAPVYSSPMQSPSIPSSPIPPLSPSPSYHSLQSNTANPAWPGGVYTADLVYAFRLMDDLKKSSHTSHLSLEDRFDAAFPGVPFKPTTYSNARTRYRLVDQEKLENSRNAGRTPHGLWSTISKTICAYGSQVPMPYDMPTSSTYNSEGLSSPSRPHIGLVDGFIVDGVTIGHPVVIWTYCGWANHVLRVLVNWVWEWTGLEHSNSSPEDDLPSLIPVDSSDSEDEVSK</sequence>
<protein>
    <submittedName>
        <fullName evidence="2">Uncharacterized protein</fullName>
    </submittedName>
</protein>
<dbReference type="EMBL" id="KV418005">
    <property type="protein sequence ID" value="KZP03771.1"/>
    <property type="molecule type" value="Genomic_DNA"/>
</dbReference>
<name>A0A167UB43_9AGAM</name>
<feature type="compositionally biased region" description="Polar residues" evidence="1">
    <location>
        <begin position="398"/>
        <end position="408"/>
    </location>
</feature>
<evidence type="ECO:0000256" key="1">
    <source>
        <dbReference type="SAM" id="MobiDB-lite"/>
    </source>
</evidence>
<dbReference type="Proteomes" id="UP000076532">
    <property type="component" value="Unassembled WGS sequence"/>
</dbReference>
<feature type="compositionally biased region" description="Polar residues" evidence="1">
    <location>
        <begin position="148"/>
        <end position="164"/>
    </location>
</feature>
<feature type="region of interest" description="Disordered" evidence="1">
    <location>
        <begin position="110"/>
        <end position="178"/>
    </location>
</feature>
<evidence type="ECO:0000313" key="3">
    <source>
        <dbReference type="Proteomes" id="UP000076532"/>
    </source>
</evidence>
<feature type="region of interest" description="Disordered" evidence="1">
    <location>
        <begin position="488"/>
        <end position="513"/>
    </location>
</feature>
<keyword evidence="3" id="KW-1185">Reference proteome</keyword>
<feature type="region of interest" description="Disordered" evidence="1">
    <location>
        <begin position="356"/>
        <end position="409"/>
    </location>
</feature>
<organism evidence="2 3">
    <name type="scientific">Athelia psychrophila</name>
    <dbReference type="NCBI Taxonomy" id="1759441"/>
    <lineage>
        <taxon>Eukaryota</taxon>
        <taxon>Fungi</taxon>
        <taxon>Dikarya</taxon>
        <taxon>Basidiomycota</taxon>
        <taxon>Agaricomycotina</taxon>
        <taxon>Agaricomycetes</taxon>
        <taxon>Agaricomycetidae</taxon>
        <taxon>Atheliales</taxon>
        <taxon>Atheliaceae</taxon>
        <taxon>Athelia</taxon>
    </lineage>
</organism>
<feature type="region of interest" description="Disordered" evidence="1">
    <location>
        <begin position="684"/>
        <end position="710"/>
    </location>
</feature>
<proteinExistence type="predicted"/>
<accession>A0A167UB43</accession>
<dbReference type="AlphaFoldDB" id="A0A167UB43"/>
<reference evidence="2 3" key="1">
    <citation type="journal article" date="2016" name="Mol. Biol. Evol.">
        <title>Comparative Genomics of Early-Diverging Mushroom-Forming Fungi Provides Insights into the Origins of Lignocellulose Decay Capabilities.</title>
        <authorList>
            <person name="Nagy L.G."/>
            <person name="Riley R."/>
            <person name="Tritt A."/>
            <person name="Adam C."/>
            <person name="Daum C."/>
            <person name="Floudas D."/>
            <person name="Sun H."/>
            <person name="Yadav J.S."/>
            <person name="Pangilinan J."/>
            <person name="Larsson K.H."/>
            <person name="Matsuura K."/>
            <person name="Barry K."/>
            <person name="Labutti K."/>
            <person name="Kuo R."/>
            <person name="Ohm R.A."/>
            <person name="Bhattacharya S.S."/>
            <person name="Shirouzu T."/>
            <person name="Yoshinaga Y."/>
            <person name="Martin F.M."/>
            <person name="Grigoriev I.V."/>
            <person name="Hibbett D.S."/>
        </authorList>
    </citation>
    <scope>NUCLEOTIDE SEQUENCE [LARGE SCALE GENOMIC DNA]</scope>
    <source>
        <strain evidence="2 3">CBS 109695</strain>
    </source>
</reference>
<feature type="compositionally biased region" description="Low complexity" evidence="1">
    <location>
        <begin position="488"/>
        <end position="497"/>
    </location>
</feature>
<gene>
    <name evidence="2" type="ORF">FIBSPDRAFT_904769</name>
</gene>